<keyword evidence="2" id="KW-1185">Reference proteome</keyword>
<sequence>MLVAHRKPTVANLKTTRTVSVKTENANVSAEIKSVSASAMRMELVLVPAPAQMEAPVPVIAKTIKRPTAVLPKPAVKHYQNEIRVLPF</sequence>
<reference evidence="1 2" key="1">
    <citation type="submission" date="2021-12" db="EMBL/GenBank/DDBJ databases">
        <title>Genome sequencing of bacteria with rrn-lacking chromosome and rrn-plasmid.</title>
        <authorList>
            <person name="Anda M."/>
            <person name="Iwasaki W."/>
        </authorList>
    </citation>
    <scope>NUCLEOTIDE SEQUENCE [LARGE SCALE GENOMIC DNA]</scope>
    <source>
        <strain evidence="1 2">NBRC 15940</strain>
    </source>
</reference>
<dbReference type="Proteomes" id="UP001310022">
    <property type="component" value="Unassembled WGS sequence"/>
</dbReference>
<proteinExistence type="predicted"/>
<name>A0AAN4VUG4_9BACT</name>
<protein>
    <submittedName>
        <fullName evidence="1">Uncharacterized protein</fullName>
    </submittedName>
</protein>
<dbReference type="AlphaFoldDB" id="A0AAN4VUG4"/>
<accession>A0AAN4VUG4</accession>
<evidence type="ECO:0000313" key="2">
    <source>
        <dbReference type="Proteomes" id="UP001310022"/>
    </source>
</evidence>
<evidence type="ECO:0000313" key="1">
    <source>
        <dbReference type="EMBL" id="GJM59617.1"/>
    </source>
</evidence>
<dbReference type="EMBL" id="BQKE01000001">
    <property type="protein sequence ID" value="GJM59617.1"/>
    <property type="molecule type" value="Genomic_DNA"/>
</dbReference>
<organism evidence="1 2">
    <name type="scientific">Persicobacter diffluens</name>
    <dbReference type="NCBI Taxonomy" id="981"/>
    <lineage>
        <taxon>Bacteria</taxon>
        <taxon>Pseudomonadati</taxon>
        <taxon>Bacteroidota</taxon>
        <taxon>Cytophagia</taxon>
        <taxon>Cytophagales</taxon>
        <taxon>Persicobacteraceae</taxon>
        <taxon>Persicobacter</taxon>
    </lineage>
</organism>
<gene>
    <name evidence="1" type="ORF">PEDI_01690</name>
</gene>
<comment type="caution">
    <text evidence="1">The sequence shown here is derived from an EMBL/GenBank/DDBJ whole genome shotgun (WGS) entry which is preliminary data.</text>
</comment>